<reference evidence="2" key="1">
    <citation type="submission" date="2016-10" db="EMBL/GenBank/DDBJ databases">
        <authorList>
            <person name="Varghese N."/>
            <person name="Submissions S."/>
        </authorList>
    </citation>
    <scope>NUCLEOTIDE SEQUENCE [LARGE SCALE GENOMIC DNA]</scope>
    <source>
        <strain evidence="2">CGMCC 1.6474</strain>
    </source>
</reference>
<keyword evidence="2" id="KW-1185">Reference proteome</keyword>
<dbReference type="AlphaFoldDB" id="A0A1I4D223"/>
<dbReference type="EMBL" id="FOSV01000005">
    <property type="protein sequence ID" value="SFK86121.1"/>
    <property type="molecule type" value="Genomic_DNA"/>
</dbReference>
<organism evidence="1 2">
    <name type="scientific">Methylorubrum salsuginis</name>
    <dbReference type="NCBI Taxonomy" id="414703"/>
    <lineage>
        <taxon>Bacteria</taxon>
        <taxon>Pseudomonadati</taxon>
        <taxon>Pseudomonadota</taxon>
        <taxon>Alphaproteobacteria</taxon>
        <taxon>Hyphomicrobiales</taxon>
        <taxon>Methylobacteriaceae</taxon>
        <taxon>Methylorubrum</taxon>
    </lineage>
</organism>
<dbReference type="OrthoDB" id="9821085at2"/>
<name>A0A1I4D223_9HYPH</name>
<proteinExistence type="predicted"/>
<dbReference type="Proteomes" id="UP000198804">
    <property type="component" value="Unassembled WGS sequence"/>
</dbReference>
<accession>A0A1I4D223</accession>
<dbReference type="STRING" id="414703.SAMN04488125_10581"/>
<evidence type="ECO:0000313" key="2">
    <source>
        <dbReference type="Proteomes" id="UP000198804"/>
    </source>
</evidence>
<gene>
    <name evidence="1" type="ORF">SAMN04488125_10581</name>
</gene>
<evidence type="ECO:0000313" key="1">
    <source>
        <dbReference type="EMBL" id="SFK86121.1"/>
    </source>
</evidence>
<protein>
    <submittedName>
        <fullName evidence="1">Uncharacterized protein</fullName>
    </submittedName>
</protein>
<sequence length="328" mass="36304">MSKTIDPPIFVYLIPSLMGFLERATAANEPRQFTFDLISAIDELLLYFKPGRSYQLSEQDRRLLRSLTLQAFQIGRSMQLAGCDATVLELGLRALGGLVDILALPEEERDGQQARERAFIRTLRRLRHVVYGAQLAIDEEQFDADVELPPLSDQGHHAGPQAAVLPFRQETPAAVERQKARGSQEAAALWKRAEDYFRAADNLDDPATPYATALRLLSEGLAAGYQLSIESRVRIGIAMLGARGAIGRVFVPDILPAAEFEMLRARAHHILDALETDTTVRAQAEPEWIAGICAEASLHANVIANVAHMRTYQTAELSARRYFAQQAG</sequence>
<dbReference type="RefSeq" id="WP_091944034.1">
    <property type="nucleotide sequence ID" value="NZ_FOSV01000005.1"/>
</dbReference>